<dbReference type="EMBL" id="CP016540">
    <property type="protein sequence ID" value="ANU26365.1"/>
    <property type="molecule type" value="Genomic_DNA"/>
</dbReference>
<evidence type="ECO:0000256" key="1">
    <source>
        <dbReference type="SAM" id="Phobius"/>
    </source>
</evidence>
<name>A0A1B1RZL1_9BACL</name>
<dbReference type="STRING" id="1302659.I858_004870"/>
<keyword evidence="3" id="KW-1185">Reference proteome</keyword>
<evidence type="ECO:0000313" key="3">
    <source>
        <dbReference type="Proteomes" id="UP000053354"/>
    </source>
</evidence>
<dbReference type="OrthoDB" id="2428233at2"/>
<evidence type="ECO:0008006" key="4">
    <source>
        <dbReference type="Google" id="ProtNLM"/>
    </source>
</evidence>
<accession>A0A1B1RZL1</accession>
<dbReference type="AlphaFoldDB" id="A0A1B1RZL1"/>
<keyword evidence="1" id="KW-0812">Transmembrane</keyword>
<dbReference type="Proteomes" id="UP000053354">
    <property type="component" value="Chromosome"/>
</dbReference>
<keyword evidence="1" id="KW-1133">Transmembrane helix</keyword>
<reference evidence="2" key="1">
    <citation type="submission" date="2016-10" db="EMBL/GenBank/DDBJ databases">
        <authorList>
            <person name="See-Too W.S."/>
        </authorList>
    </citation>
    <scope>NUCLEOTIDE SEQUENCE</scope>
    <source>
        <strain evidence="2">L10.15</strain>
    </source>
</reference>
<proteinExistence type="predicted"/>
<protein>
    <recommendedName>
        <fullName evidence="4">SHOCT domain-containing protein</fullName>
    </recommendedName>
</protein>
<dbReference type="RefSeq" id="WP_049694438.1">
    <property type="nucleotide sequence ID" value="NZ_CP016540.2"/>
</dbReference>
<evidence type="ECO:0000313" key="2">
    <source>
        <dbReference type="EMBL" id="ANU26365.1"/>
    </source>
</evidence>
<organism evidence="2 3">
    <name type="scientific">Planococcus versutus</name>
    <dbReference type="NCBI Taxonomy" id="1302659"/>
    <lineage>
        <taxon>Bacteria</taxon>
        <taxon>Bacillati</taxon>
        <taxon>Bacillota</taxon>
        <taxon>Bacilli</taxon>
        <taxon>Bacillales</taxon>
        <taxon>Caryophanaceae</taxon>
        <taxon>Planococcus</taxon>
    </lineage>
</organism>
<dbReference type="KEGG" id="pll:I858_004870"/>
<sequence length="84" mass="9338">MEEFFTPGNQALGVTIAVGFVVILVAIGIALWITLIKARKNAASTEPSESNQAVENLRQRYVKGEISKEQYDEQLKTLKESLKN</sequence>
<gene>
    <name evidence="2" type="ORF">I858_004870</name>
</gene>
<feature type="transmembrane region" description="Helical" evidence="1">
    <location>
        <begin position="12"/>
        <end position="35"/>
    </location>
</feature>
<keyword evidence="1" id="KW-0472">Membrane</keyword>